<organism evidence="1">
    <name type="scientific">mine drainage metagenome</name>
    <dbReference type="NCBI Taxonomy" id="410659"/>
    <lineage>
        <taxon>unclassified sequences</taxon>
        <taxon>metagenomes</taxon>
        <taxon>ecological metagenomes</taxon>
    </lineage>
</organism>
<accession>T1BB12</accession>
<reference evidence="1" key="2">
    <citation type="journal article" date="2014" name="ISME J.">
        <title>Microbial stratification in low pH oxic and suboxic macroscopic growths along an acid mine drainage.</title>
        <authorList>
            <person name="Mendez-Garcia C."/>
            <person name="Mesa V."/>
            <person name="Sprenger R.R."/>
            <person name="Richter M."/>
            <person name="Diez M.S."/>
            <person name="Solano J."/>
            <person name="Bargiela R."/>
            <person name="Golyshina O.V."/>
            <person name="Manteca A."/>
            <person name="Ramos J.L."/>
            <person name="Gallego J.R."/>
            <person name="Llorente I."/>
            <person name="Martins Dos Santos V.A."/>
            <person name="Jensen O.N."/>
            <person name="Pelaez A.I."/>
            <person name="Sanchez J."/>
            <person name="Ferrer M."/>
        </authorList>
    </citation>
    <scope>NUCLEOTIDE SEQUENCE</scope>
</reference>
<evidence type="ECO:0000313" key="1">
    <source>
        <dbReference type="EMBL" id="EQD51470.1"/>
    </source>
</evidence>
<comment type="caution">
    <text evidence="1">The sequence shown here is derived from an EMBL/GenBank/DDBJ whole genome shotgun (WGS) entry which is preliminary data.</text>
</comment>
<dbReference type="AlphaFoldDB" id="T1BB12"/>
<proteinExistence type="predicted"/>
<reference evidence="1" key="1">
    <citation type="submission" date="2013-08" db="EMBL/GenBank/DDBJ databases">
        <authorList>
            <person name="Mendez C."/>
            <person name="Richter M."/>
            <person name="Ferrer M."/>
            <person name="Sanchez J."/>
        </authorList>
    </citation>
    <scope>NUCLEOTIDE SEQUENCE</scope>
</reference>
<gene>
    <name evidence="1" type="ORF">B2A_06879</name>
</gene>
<name>T1BB12_9ZZZZ</name>
<protein>
    <submittedName>
        <fullName evidence="1">Uncharacterized protein</fullName>
    </submittedName>
</protein>
<dbReference type="EMBL" id="AUZZ01004907">
    <property type="protein sequence ID" value="EQD51470.1"/>
    <property type="molecule type" value="Genomic_DNA"/>
</dbReference>
<sequence>MEVSHAVAWNPSLRLGAKVEDTFLVGPESLECITSPGDWPTEVVPGSPGRIRAAVLEVS</sequence>